<keyword evidence="4" id="KW-1185">Reference proteome</keyword>
<evidence type="ECO:0000313" key="3">
    <source>
        <dbReference type="EMBL" id="SHE29296.1"/>
    </source>
</evidence>
<dbReference type="EMBL" id="FQTW01000001">
    <property type="protein sequence ID" value="SHE29296.1"/>
    <property type="molecule type" value="Genomic_DNA"/>
</dbReference>
<dbReference type="SUPFAM" id="SSF51735">
    <property type="entry name" value="NAD(P)-binding Rossmann-fold domains"/>
    <property type="match status" value="1"/>
</dbReference>
<proteinExistence type="inferred from homology"/>
<comment type="similarity">
    <text evidence="1">Belongs to the short-chain dehydrogenases/reductases (SDR) family.</text>
</comment>
<dbReference type="PRINTS" id="PR00081">
    <property type="entry name" value="GDHRDH"/>
</dbReference>
<dbReference type="Proteomes" id="UP000184462">
    <property type="component" value="Unassembled WGS sequence"/>
</dbReference>
<gene>
    <name evidence="3" type="ORF">SAMN05444278_10158</name>
</gene>
<organism evidence="3 4">
    <name type="scientific">Psychroflexus salarius</name>
    <dbReference type="NCBI Taxonomy" id="1155689"/>
    <lineage>
        <taxon>Bacteria</taxon>
        <taxon>Pseudomonadati</taxon>
        <taxon>Bacteroidota</taxon>
        <taxon>Flavobacteriia</taxon>
        <taxon>Flavobacteriales</taxon>
        <taxon>Flavobacteriaceae</taxon>
        <taxon>Psychroflexus</taxon>
    </lineage>
</organism>
<dbReference type="RefSeq" id="WP_073190372.1">
    <property type="nucleotide sequence ID" value="NZ_FQTW01000001.1"/>
</dbReference>
<protein>
    <submittedName>
        <fullName evidence="3">NAD(P)-dependent dehydrogenase, short-chain alcohol dehydrogenase family</fullName>
    </submittedName>
</protein>
<accession>A0A1M4SAR2</accession>
<dbReference type="STRING" id="1155689.SAMN05444278_10158"/>
<keyword evidence="2" id="KW-0560">Oxidoreductase</keyword>
<evidence type="ECO:0000256" key="2">
    <source>
        <dbReference type="ARBA" id="ARBA00023002"/>
    </source>
</evidence>
<name>A0A1M4SAR2_9FLAO</name>
<reference evidence="3 4" key="1">
    <citation type="submission" date="2016-11" db="EMBL/GenBank/DDBJ databases">
        <authorList>
            <person name="Jaros S."/>
            <person name="Januszkiewicz K."/>
            <person name="Wedrychowicz H."/>
        </authorList>
    </citation>
    <scope>NUCLEOTIDE SEQUENCE [LARGE SCALE GENOMIC DNA]</scope>
    <source>
        <strain evidence="3 4">DSM 25661</strain>
    </source>
</reference>
<sequence>MKPTALIIGGSQGLGYASAKELALRGFNLMIIHRDSRASNEEITQKFDELRSFSVEVTSHNFDATRNDKIETFITQLQPDLQFDLVLHSIAKGNLKNVVGENALTPNDFQTTIQAMAISFYTWANQLVHHQKMKNPSQLLAFTSEGNSKVIPQYGAVSAAKTALESIMKQLAVELAPYGIRANCIQAGLVDTKALQHFPAYKQLKSYTIKRNPYKRLTIAEDVAKVVGLLSDSAARWINGSIIKVDGGESLV</sequence>
<dbReference type="PANTHER" id="PTHR43477:SF1">
    <property type="entry name" value="DIHYDROANTICAPSIN 7-DEHYDROGENASE"/>
    <property type="match status" value="1"/>
</dbReference>
<evidence type="ECO:0000256" key="1">
    <source>
        <dbReference type="ARBA" id="ARBA00006484"/>
    </source>
</evidence>
<dbReference type="AlphaFoldDB" id="A0A1M4SAR2"/>
<dbReference type="OrthoDB" id="9803333at2"/>
<dbReference type="InterPro" id="IPR051122">
    <property type="entry name" value="SDR_DHRS6-like"/>
</dbReference>
<dbReference type="InterPro" id="IPR002347">
    <property type="entry name" value="SDR_fam"/>
</dbReference>
<dbReference type="Gene3D" id="3.40.50.720">
    <property type="entry name" value="NAD(P)-binding Rossmann-like Domain"/>
    <property type="match status" value="2"/>
</dbReference>
<evidence type="ECO:0000313" key="4">
    <source>
        <dbReference type="Proteomes" id="UP000184462"/>
    </source>
</evidence>
<dbReference type="GO" id="GO:0016491">
    <property type="term" value="F:oxidoreductase activity"/>
    <property type="evidence" value="ECO:0007669"/>
    <property type="project" value="UniProtKB-KW"/>
</dbReference>
<dbReference type="InterPro" id="IPR036291">
    <property type="entry name" value="NAD(P)-bd_dom_sf"/>
</dbReference>
<dbReference type="PANTHER" id="PTHR43477">
    <property type="entry name" value="DIHYDROANTICAPSIN 7-DEHYDROGENASE"/>
    <property type="match status" value="1"/>
</dbReference>
<dbReference type="Pfam" id="PF13561">
    <property type="entry name" value="adh_short_C2"/>
    <property type="match status" value="1"/>
</dbReference>